<comment type="caution">
    <text evidence="3">The sequence shown here is derived from an EMBL/GenBank/DDBJ whole genome shotgun (WGS) entry which is preliminary data.</text>
</comment>
<dbReference type="EMBL" id="LNKT01000004">
    <property type="protein sequence ID" value="KYJ87154.1"/>
    <property type="molecule type" value="Genomic_DNA"/>
</dbReference>
<dbReference type="STRING" id="1630136.AS592_09150"/>
<evidence type="ECO:0000259" key="2">
    <source>
        <dbReference type="Pfam" id="PF07603"/>
    </source>
</evidence>
<keyword evidence="4" id="KW-1185">Reference proteome</keyword>
<feature type="domain" description="Lcl C-terminal" evidence="2">
    <location>
        <begin position="45"/>
        <end position="157"/>
    </location>
</feature>
<keyword evidence="1" id="KW-0732">Signal</keyword>
<protein>
    <recommendedName>
        <fullName evidence="2">Lcl C-terminal domain-containing protein</fullName>
    </recommendedName>
</protein>
<organism evidence="3 4">
    <name type="scientific">Sulfurovum riftiae</name>
    <dbReference type="NCBI Taxonomy" id="1630136"/>
    <lineage>
        <taxon>Bacteria</taxon>
        <taxon>Pseudomonadati</taxon>
        <taxon>Campylobacterota</taxon>
        <taxon>Epsilonproteobacteria</taxon>
        <taxon>Campylobacterales</taxon>
        <taxon>Sulfurovaceae</taxon>
        <taxon>Sulfurovum</taxon>
    </lineage>
</organism>
<sequence length="165" mass="18863">MKSALIALGMAMSFGLLVAGGNVSPVAPISEPGANCYPDEVYVEEDAQLMWQDQKYTDKEDGAYKRNRSYGKAGTWKHAVNYCKRLDYAGYTDWRLPTSDELMHVHRIPGQVFKYFRGDDFWSSTPTVENKYNVVYPADAYQYQRKPSQSNYIRCVRCTASDIQQ</sequence>
<gene>
    <name evidence="3" type="ORF">AS592_09150</name>
</gene>
<reference evidence="3 4" key="1">
    <citation type="submission" date="2015-11" db="EMBL/GenBank/DDBJ databases">
        <title>Draft genome of Sulfurovum riftiae 1812E, a member of the Epsilonproteobacteria isolated from the tube of the deep-sea hydrothermal vent tubewom Riftia pachyptila.</title>
        <authorList>
            <person name="Vetriani C."/>
            <person name="Giovannelli D."/>
        </authorList>
    </citation>
    <scope>NUCLEOTIDE SEQUENCE [LARGE SCALE GENOMIC DNA]</scope>
    <source>
        <strain evidence="3 4">1812E</strain>
    </source>
</reference>
<evidence type="ECO:0000313" key="3">
    <source>
        <dbReference type="EMBL" id="KYJ87154.1"/>
    </source>
</evidence>
<proteinExistence type="predicted"/>
<evidence type="ECO:0000256" key="1">
    <source>
        <dbReference type="SAM" id="SignalP"/>
    </source>
</evidence>
<dbReference type="Pfam" id="PF07603">
    <property type="entry name" value="Lcl_C"/>
    <property type="match status" value="1"/>
</dbReference>
<dbReference type="RefSeq" id="WP_067329239.1">
    <property type="nucleotide sequence ID" value="NZ_LNKT01000004.1"/>
</dbReference>
<name>A0A151CI89_9BACT</name>
<feature type="signal peptide" evidence="1">
    <location>
        <begin position="1"/>
        <end position="19"/>
    </location>
</feature>
<evidence type="ECO:0000313" key="4">
    <source>
        <dbReference type="Proteomes" id="UP000075359"/>
    </source>
</evidence>
<dbReference type="InterPro" id="IPR011460">
    <property type="entry name" value="Lcl_C"/>
</dbReference>
<feature type="chain" id="PRO_5007578557" description="Lcl C-terminal domain-containing protein" evidence="1">
    <location>
        <begin position="20"/>
        <end position="165"/>
    </location>
</feature>
<accession>A0A151CI89</accession>
<dbReference type="Proteomes" id="UP000075359">
    <property type="component" value="Unassembled WGS sequence"/>
</dbReference>
<dbReference type="AlphaFoldDB" id="A0A151CI89"/>
<dbReference type="OrthoDB" id="9793251at2"/>